<dbReference type="AlphaFoldDB" id="A0AAN4Z2F1"/>
<gene>
    <name evidence="1" type="ORF">PMAYCL1PPCAC_03502</name>
</gene>
<dbReference type="Proteomes" id="UP001328107">
    <property type="component" value="Unassembled WGS sequence"/>
</dbReference>
<name>A0AAN4Z2F1_9BILA</name>
<evidence type="ECO:0000313" key="1">
    <source>
        <dbReference type="EMBL" id="GMR33307.1"/>
    </source>
</evidence>
<accession>A0AAN4Z2F1</accession>
<feature type="non-terminal residue" evidence="1">
    <location>
        <position position="111"/>
    </location>
</feature>
<organism evidence="1 2">
    <name type="scientific">Pristionchus mayeri</name>
    <dbReference type="NCBI Taxonomy" id="1317129"/>
    <lineage>
        <taxon>Eukaryota</taxon>
        <taxon>Metazoa</taxon>
        <taxon>Ecdysozoa</taxon>
        <taxon>Nematoda</taxon>
        <taxon>Chromadorea</taxon>
        <taxon>Rhabditida</taxon>
        <taxon>Rhabditina</taxon>
        <taxon>Diplogasteromorpha</taxon>
        <taxon>Diplogasteroidea</taxon>
        <taxon>Neodiplogasteridae</taxon>
        <taxon>Pristionchus</taxon>
    </lineage>
</organism>
<sequence>MSAHPMMSNAIHARVQRKRIEMRNEICAKKAAEPVMATMLTQEAIAAAVTQPNALPTIRKHQNVGHHHQCSSDRWFRPEGDPIDRSEAVRSSHHPLSTVPHGISTLLHYRL</sequence>
<proteinExistence type="predicted"/>
<protein>
    <submittedName>
        <fullName evidence="1">Uncharacterized protein</fullName>
    </submittedName>
</protein>
<reference evidence="2" key="1">
    <citation type="submission" date="2022-10" db="EMBL/GenBank/DDBJ databases">
        <title>Genome assembly of Pristionchus species.</title>
        <authorList>
            <person name="Yoshida K."/>
            <person name="Sommer R.J."/>
        </authorList>
    </citation>
    <scope>NUCLEOTIDE SEQUENCE [LARGE SCALE GENOMIC DNA]</scope>
    <source>
        <strain evidence="2">RS5460</strain>
    </source>
</reference>
<comment type="caution">
    <text evidence="1">The sequence shown here is derived from an EMBL/GenBank/DDBJ whole genome shotgun (WGS) entry which is preliminary data.</text>
</comment>
<evidence type="ECO:0000313" key="2">
    <source>
        <dbReference type="Proteomes" id="UP001328107"/>
    </source>
</evidence>
<keyword evidence="2" id="KW-1185">Reference proteome</keyword>
<dbReference type="EMBL" id="BTRK01000001">
    <property type="protein sequence ID" value="GMR33307.1"/>
    <property type="molecule type" value="Genomic_DNA"/>
</dbReference>